<dbReference type="EMBL" id="LDJH01000028">
    <property type="protein sequence ID" value="KRG54995.1"/>
    <property type="molecule type" value="Genomic_DNA"/>
</dbReference>
<feature type="region of interest" description="Disordered" evidence="1">
    <location>
        <begin position="1"/>
        <end position="24"/>
    </location>
</feature>
<organism evidence="2 3">
    <name type="scientific">Stenotrophomonas koreensis</name>
    <dbReference type="NCBI Taxonomy" id="266128"/>
    <lineage>
        <taxon>Bacteria</taxon>
        <taxon>Pseudomonadati</taxon>
        <taxon>Pseudomonadota</taxon>
        <taxon>Gammaproteobacteria</taxon>
        <taxon>Lysobacterales</taxon>
        <taxon>Lysobacteraceae</taxon>
        <taxon>Stenotrophomonas</taxon>
    </lineage>
</organism>
<feature type="region of interest" description="Disordered" evidence="1">
    <location>
        <begin position="387"/>
        <end position="412"/>
    </location>
</feature>
<evidence type="ECO:0000313" key="3">
    <source>
        <dbReference type="Proteomes" id="UP000051254"/>
    </source>
</evidence>
<evidence type="ECO:0000256" key="1">
    <source>
        <dbReference type="SAM" id="MobiDB-lite"/>
    </source>
</evidence>
<gene>
    <name evidence="2" type="ORF">ABB25_13020</name>
</gene>
<feature type="compositionally biased region" description="Basic residues" evidence="1">
    <location>
        <begin position="402"/>
        <end position="412"/>
    </location>
</feature>
<dbReference type="AlphaFoldDB" id="A0A0R0BPF0"/>
<dbReference type="Proteomes" id="UP000051254">
    <property type="component" value="Unassembled WGS sequence"/>
</dbReference>
<sequence length="412" mass="44307">MRSNSTPATKTTPPSPGDGLPEGLRTRYADTLANAHTLAQAEGLRFRVPVGVAQDRAIRAVLDEASASGANPSAATVAAYQRDHARLRAAGGTPLDHAGTRAHFDRLRSACRWVEADEIRRLRTLAETARKARDLDAMRGYTLAAFERAMVYRALYLAQDRPTWAQKAHAMRAAGLRQVSKSKRFAGRRALSPDRLLVALGQQPGRCARVEALAMVFALFGIRPAEATRGLAMEKTAIGLRLAVAGAKVDAVRGQPLRVLEVEPTRRGQSAIAVAFLRAYVDATGGDMDASRADVVAVRRAMRQVQPGLSPYAYRHARASDAKASQGRAGAAAWLGHSNDRTQQGYGHARSAKGAVTIKAATASRPVRQTKTLPPTLAERLAQVATRLAARTSSQSAQKASPPRRRTPRPGW</sequence>
<feature type="compositionally biased region" description="Low complexity" evidence="1">
    <location>
        <begin position="1"/>
        <end position="12"/>
    </location>
</feature>
<name>A0A0R0BPF0_9GAMM</name>
<protein>
    <submittedName>
        <fullName evidence="2">Uncharacterized protein</fullName>
    </submittedName>
</protein>
<proteinExistence type="predicted"/>
<dbReference type="PATRIC" id="fig|266128.3.peg.1659"/>
<dbReference type="OrthoDB" id="8883268at2"/>
<keyword evidence="3" id="KW-1185">Reference proteome</keyword>
<accession>A0A0R0BPF0</accession>
<dbReference type="RefSeq" id="WP_057667475.1">
    <property type="nucleotide sequence ID" value="NZ_LDJH01000028.1"/>
</dbReference>
<reference evidence="2 3" key="1">
    <citation type="submission" date="2015-05" db="EMBL/GenBank/DDBJ databases">
        <title>Genome sequencing and analysis of members of genus Stenotrophomonas.</title>
        <authorList>
            <person name="Patil P.P."/>
            <person name="Midha S."/>
            <person name="Patil P.B."/>
        </authorList>
    </citation>
    <scope>NUCLEOTIDE SEQUENCE [LARGE SCALE GENOMIC DNA]</scope>
    <source>
        <strain evidence="2 3">DSM 17805</strain>
    </source>
</reference>
<evidence type="ECO:0000313" key="2">
    <source>
        <dbReference type="EMBL" id="KRG54995.1"/>
    </source>
</evidence>
<comment type="caution">
    <text evidence="2">The sequence shown here is derived from an EMBL/GenBank/DDBJ whole genome shotgun (WGS) entry which is preliminary data.</text>
</comment>